<dbReference type="InterPro" id="IPR011033">
    <property type="entry name" value="PRC_barrel-like_sf"/>
</dbReference>
<dbReference type="PANTHER" id="PTHR33692:SF1">
    <property type="entry name" value="RIBOSOME MATURATION FACTOR RIMM"/>
    <property type="match status" value="1"/>
</dbReference>
<evidence type="ECO:0000256" key="1">
    <source>
        <dbReference type="ARBA" id="ARBA00022490"/>
    </source>
</evidence>
<evidence type="ECO:0000256" key="4">
    <source>
        <dbReference type="ARBA" id="ARBA00023186"/>
    </source>
</evidence>
<reference evidence="7" key="1">
    <citation type="submission" date="2019-08" db="EMBL/GenBank/DDBJ databases">
        <authorList>
            <person name="Kucharzyk K."/>
            <person name="Murdoch R.W."/>
            <person name="Higgins S."/>
            <person name="Loffler F."/>
        </authorList>
    </citation>
    <scope>NUCLEOTIDE SEQUENCE</scope>
</reference>
<evidence type="ECO:0000313" key="7">
    <source>
        <dbReference type="EMBL" id="MPN38585.1"/>
    </source>
</evidence>
<evidence type="ECO:0000256" key="3">
    <source>
        <dbReference type="ARBA" id="ARBA00022552"/>
    </source>
</evidence>
<keyword evidence="2" id="KW-0690">Ribosome biogenesis</keyword>
<dbReference type="GO" id="GO:0043022">
    <property type="term" value="F:ribosome binding"/>
    <property type="evidence" value="ECO:0007669"/>
    <property type="project" value="InterPro"/>
</dbReference>
<keyword evidence="3" id="KW-0698">rRNA processing</keyword>
<dbReference type="InterPro" id="IPR009000">
    <property type="entry name" value="Transl_B-barrel_sf"/>
</dbReference>
<evidence type="ECO:0000256" key="2">
    <source>
        <dbReference type="ARBA" id="ARBA00022517"/>
    </source>
</evidence>
<proteinExistence type="inferred from homology"/>
<dbReference type="InterPro" id="IPR002676">
    <property type="entry name" value="RimM_N"/>
</dbReference>
<dbReference type="SUPFAM" id="SSF50346">
    <property type="entry name" value="PRC-barrel domain"/>
    <property type="match status" value="1"/>
</dbReference>
<dbReference type="AlphaFoldDB" id="A0A645HHS5"/>
<dbReference type="InterPro" id="IPR036976">
    <property type="entry name" value="RimM_N_sf"/>
</dbReference>
<dbReference type="Gene3D" id="2.30.30.240">
    <property type="entry name" value="PRC-barrel domain"/>
    <property type="match status" value="1"/>
</dbReference>
<feature type="domain" description="Ribosome maturation factor RimM PRC barrel" evidence="6">
    <location>
        <begin position="105"/>
        <end position="170"/>
    </location>
</feature>
<keyword evidence="1" id="KW-0963">Cytoplasm</keyword>
<name>A0A645HHS5_9ZZZZ</name>
<accession>A0A645HHS5</accession>
<evidence type="ECO:0000259" key="5">
    <source>
        <dbReference type="Pfam" id="PF01782"/>
    </source>
</evidence>
<dbReference type="Pfam" id="PF01782">
    <property type="entry name" value="RimM"/>
    <property type="match status" value="1"/>
</dbReference>
<dbReference type="Pfam" id="PF24986">
    <property type="entry name" value="PRC_RimM"/>
    <property type="match status" value="1"/>
</dbReference>
<dbReference type="GO" id="GO:0005840">
    <property type="term" value="C:ribosome"/>
    <property type="evidence" value="ECO:0007669"/>
    <property type="project" value="InterPro"/>
</dbReference>
<sequence>MILKEDVFPIGEIVKPHGVSGEMTFSFTTDIFDTEDIDFMIIEIQGIFVPFYIDEYRFKSGSTGMIKFEGVQSDEQARAFSGLTLYVQKKYLDKVEAEEIELDYFVGFLLIDEVSGEIGLITEVDQTTENTLLVIDRKDEDELLIPFGLDYIQAVDHKKKTISVKLPEGLLDL</sequence>
<dbReference type="NCBIfam" id="TIGR02273">
    <property type="entry name" value="16S_RimM"/>
    <property type="match status" value="1"/>
</dbReference>
<dbReference type="InterPro" id="IPR056792">
    <property type="entry name" value="PRC_RimM"/>
</dbReference>
<dbReference type="InterPro" id="IPR011961">
    <property type="entry name" value="RimM"/>
</dbReference>
<dbReference type="SUPFAM" id="SSF50447">
    <property type="entry name" value="Translation proteins"/>
    <property type="match status" value="1"/>
</dbReference>
<evidence type="ECO:0000259" key="6">
    <source>
        <dbReference type="Pfam" id="PF24986"/>
    </source>
</evidence>
<feature type="domain" description="RimM N-terminal" evidence="5">
    <location>
        <begin position="10"/>
        <end position="89"/>
    </location>
</feature>
<organism evidence="7">
    <name type="scientific">bioreactor metagenome</name>
    <dbReference type="NCBI Taxonomy" id="1076179"/>
    <lineage>
        <taxon>unclassified sequences</taxon>
        <taxon>metagenomes</taxon>
        <taxon>ecological metagenomes</taxon>
    </lineage>
</organism>
<gene>
    <name evidence="7" type="primary">rimM_43</name>
    <name evidence="7" type="ORF">SDC9_186109</name>
</gene>
<keyword evidence="4" id="KW-0143">Chaperone</keyword>
<dbReference type="HAMAP" id="MF_00014">
    <property type="entry name" value="Ribosome_mat_RimM"/>
    <property type="match status" value="1"/>
</dbReference>
<protein>
    <submittedName>
        <fullName evidence="7">Ribosome maturation factor RimM</fullName>
    </submittedName>
</protein>
<comment type="caution">
    <text evidence="7">The sequence shown here is derived from an EMBL/GenBank/DDBJ whole genome shotgun (WGS) entry which is preliminary data.</text>
</comment>
<dbReference type="Gene3D" id="2.40.30.60">
    <property type="entry name" value="RimM"/>
    <property type="match status" value="1"/>
</dbReference>
<dbReference type="PANTHER" id="PTHR33692">
    <property type="entry name" value="RIBOSOME MATURATION FACTOR RIMM"/>
    <property type="match status" value="1"/>
</dbReference>
<dbReference type="GO" id="GO:0006364">
    <property type="term" value="P:rRNA processing"/>
    <property type="evidence" value="ECO:0007669"/>
    <property type="project" value="UniProtKB-KW"/>
</dbReference>
<dbReference type="EMBL" id="VSSQ01093910">
    <property type="protein sequence ID" value="MPN38585.1"/>
    <property type="molecule type" value="Genomic_DNA"/>
</dbReference>